<feature type="signal peptide" evidence="1">
    <location>
        <begin position="1"/>
        <end position="25"/>
    </location>
</feature>
<evidence type="ECO:0000313" key="3">
    <source>
        <dbReference type="EMBL" id="HAC6946878.1"/>
    </source>
</evidence>
<proteinExistence type="predicted"/>
<reference evidence="3" key="1">
    <citation type="journal article" date="2018" name="Genome Biol.">
        <title>SKESA: strategic k-mer extension for scrupulous assemblies.</title>
        <authorList>
            <person name="Souvorov A."/>
            <person name="Agarwala R."/>
            <person name="Lipman D.J."/>
        </authorList>
    </citation>
    <scope>NUCLEOTIDE SEQUENCE</scope>
    <source>
        <strain evidence="4">09-0793</strain>
        <strain evidence="3">13-7331</strain>
    </source>
</reference>
<dbReference type="GO" id="GO:0009289">
    <property type="term" value="C:pilus"/>
    <property type="evidence" value="ECO:0007669"/>
    <property type="project" value="InterPro"/>
</dbReference>
<keyword evidence="1" id="KW-0732">Signal</keyword>
<dbReference type="Proteomes" id="UP000839596">
    <property type="component" value="Unassembled WGS sequence"/>
</dbReference>
<organism evidence="2">
    <name type="scientific">Salmonella enterica subsp. enterica serovar Javiana</name>
    <dbReference type="NCBI Taxonomy" id="363569"/>
    <lineage>
        <taxon>Bacteria</taxon>
        <taxon>Pseudomonadati</taxon>
        <taxon>Pseudomonadota</taxon>
        <taxon>Gammaproteobacteria</taxon>
        <taxon>Enterobacterales</taxon>
        <taxon>Enterobacteriaceae</taxon>
        <taxon>Salmonella</taxon>
    </lineage>
</organism>
<evidence type="ECO:0000313" key="4">
    <source>
        <dbReference type="EMBL" id="HAE7520139.1"/>
    </source>
</evidence>
<dbReference type="Gene3D" id="2.60.40.1090">
    <property type="entry name" value="Fimbrial-type adhesion domain"/>
    <property type="match status" value="1"/>
</dbReference>
<sequence length="172" mass="18665">MKKGLYILPPLAGLMMAGTSFMASAANDLTMKATLSDATCVMTGLDQTVNFQLDKTTFPGKYKVWDFKKLTITANECPSNVAKIKITPTYTPYFSAISNTGTLGTNAAIVLTTAEPVIGRTSPDSWQSDKYEEQSIVNQTAKLDYYVYLVPATESVVDGTIEGSVQFAVDFE</sequence>
<comment type="caution">
    <text evidence="2">The sequence shown here is derived from an EMBL/GenBank/DDBJ whole genome shotgun (WGS) entry which is preliminary data.</text>
</comment>
<dbReference type="EMBL" id="DAASXX010000066">
    <property type="protein sequence ID" value="HAE7520139.1"/>
    <property type="molecule type" value="Genomic_DNA"/>
</dbReference>
<dbReference type="InterPro" id="IPR036937">
    <property type="entry name" value="Adhesion_dom_fimbrial_sf"/>
</dbReference>
<dbReference type="EMBL" id="AAIOLQ010000005">
    <property type="protein sequence ID" value="ECG4536795.1"/>
    <property type="molecule type" value="Genomic_DNA"/>
</dbReference>
<dbReference type="GO" id="GO:0007155">
    <property type="term" value="P:cell adhesion"/>
    <property type="evidence" value="ECO:0007669"/>
    <property type="project" value="InterPro"/>
</dbReference>
<evidence type="ECO:0000313" key="2">
    <source>
        <dbReference type="EMBL" id="ECG4536795.1"/>
    </source>
</evidence>
<gene>
    <name evidence="2" type="ORF">E0S65_08835</name>
    <name evidence="3" type="ORF">G0D41_06740</name>
    <name evidence="4" type="ORF">G4P10_004678</name>
</gene>
<dbReference type="AlphaFoldDB" id="A0A5Y2YE29"/>
<dbReference type="EMBL" id="DAAMJS010000002">
    <property type="protein sequence ID" value="HAC6946878.1"/>
    <property type="molecule type" value="Genomic_DNA"/>
</dbReference>
<accession>A0A5Y2YE29</accession>
<dbReference type="InterPro" id="IPR008966">
    <property type="entry name" value="Adhesion_dom_sf"/>
</dbReference>
<name>A0A5Y2YE29_SALET</name>
<reference evidence="2" key="3">
    <citation type="submission" date="2019-03" db="EMBL/GenBank/DDBJ databases">
        <authorList>
            <person name="Ashton P.M."/>
            <person name="Dallman T."/>
            <person name="Nair S."/>
            <person name="De Pinna E."/>
            <person name="Peters T."/>
            <person name="Grant K."/>
        </authorList>
    </citation>
    <scope>NUCLEOTIDE SEQUENCE [LARGE SCALE GENOMIC DNA]</scope>
    <source>
        <strain evidence="2">314986</strain>
    </source>
</reference>
<evidence type="ECO:0000256" key="1">
    <source>
        <dbReference type="SAM" id="SignalP"/>
    </source>
</evidence>
<dbReference type="SUPFAM" id="SSF49401">
    <property type="entry name" value="Bacterial adhesins"/>
    <property type="match status" value="1"/>
</dbReference>
<feature type="chain" id="PRO_5036374981" evidence="1">
    <location>
        <begin position="26"/>
        <end position="172"/>
    </location>
</feature>
<protein>
    <submittedName>
        <fullName evidence="2">Type 1 fimbrial protein</fullName>
    </submittedName>
</protein>
<reference evidence="3" key="2">
    <citation type="submission" date="2018-07" db="EMBL/GenBank/DDBJ databases">
        <authorList>
            <consortium name="NCBI Pathogen Detection Project"/>
        </authorList>
    </citation>
    <scope>NUCLEOTIDE SEQUENCE</scope>
    <source>
        <strain evidence="4">09-0793</strain>
        <strain evidence="3">13-7331</strain>
    </source>
</reference>